<dbReference type="PANTHER" id="PTHR21666">
    <property type="entry name" value="PEPTIDASE-RELATED"/>
    <property type="match status" value="1"/>
</dbReference>
<evidence type="ECO:0000313" key="2">
    <source>
        <dbReference type="EMBL" id="MBA6156522.1"/>
    </source>
</evidence>
<dbReference type="Gene3D" id="2.70.70.10">
    <property type="entry name" value="Glucose Permease (Domain IIA)"/>
    <property type="match status" value="1"/>
</dbReference>
<keyword evidence="3" id="KW-1185">Reference proteome</keyword>
<feature type="domain" description="M23ase beta-sheet core" evidence="1">
    <location>
        <begin position="162"/>
        <end position="252"/>
    </location>
</feature>
<organism evidence="2 3">
    <name type="scientific">Tenacibaculum pelagium</name>
    <dbReference type="NCBI Taxonomy" id="2759527"/>
    <lineage>
        <taxon>Bacteria</taxon>
        <taxon>Pseudomonadati</taxon>
        <taxon>Bacteroidota</taxon>
        <taxon>Flavobacteriia</taxon>
        <taxon>Flavobacteriales</taxon>
        <taxon>Flavobacteriaceae</taxon>
        <taxon>Tenacibaculum</taxon>
    </lineage>
</organism>
<dbReference type="GO" id="GO:0004222">
    <property type="term" value="F:metalloendopeptidase activity"/>
    <property type="evidence" value="ECO:0007669"/>
    <property type="project" value="TreeGrafter"/>
</dbReference>
<evidence type="ECO:0000259" key="1">
    <source>
        <dbReference type="Pfam" id="PF01551"/>
    </source>
</evidence>
<dbReference type="CDD" id="cd12797">
    <property type="entry name" value="M23_peptidase"/>
    <property type="match status" value="1"/>
</dbReference>
<dbReference type="InterPro" id="IPR016047">
    <property type="entry name" value="M23ase_b-sheet_dom"/>
</dbReference>
<dbReference type="SUPFAM" id="SSF51261">
    <property type="entry name" value="Duplicated hybrid motif"/>
    <property type="match status" value="1"/>
</dbReference>
<comment type="caution">
    <text evidence="2">The sequence shown here is derived from an EMBL/GenBank/DDBJ whole genome shotgun (WGS) entry which is preliminary data.</text>
</comment>
<protein>
    <submittedName>
        <fullName evidence="2">Peptidoglycan DD-metalloendopeptidase family protein</fullName>
    </submittedName>
</protein>
<gene>
    <name evidence="2" type="ORF">H3Z83_08360</name>
</gene>
<accession>A0A839AN40</accession>
<dbReference type="RefSeq" id="WP_182125025.1">
    <property type="nucleotide sequence ID" value="NZ_JACGLS010000003.1"/>
</dbReference>
<dbReference type="PANTHER" id="PTHR21666:SF285">
    <property type="entry name" value="M23 FAMILY METALLOPEPTIDASE"/>
    <property type="match status" value="1"/>
</dbReference>
<evidence type="ECO:0000313" key="3">
    <source>
        <dbReference type="Proteomes" id="UP000563906"/>
    </source>
</evidence>
<dbReference type="Proteomes" id="UP000563906">
    <property type="component" value="Unassembled WGS sequence"/>
</dbReference>
<dbReference type="InterPro" id="IPR011055">
    <property type="entry name" value="Dup_hybrid_motif"/>
</dbReference>
<reference evidence="2 3" key="1">
    <citation type="submission" date="2020-07" db="EMBL/GenBank/DDBJ databases">
        <title>Bacterium isolated from marine sediment.</title>
        <authorList>
            <person name="Shang D."/>
            <person name="Du Z.-J."/>
        </authorList>
    </citation>
    <scope>NUCLEOTIDE SEQUENCE [LARGE SCALE GENOMIC DNA]</scope>
    <source>
        <strain evidence="2 3">S7007</strain>
    </source>
</reference>
<dbReference type="InterPro" id="IPR050570">
    <property type="entry name" value="Cell_wall_metabolism_enzyme"/>
</dbReference>
<proteinExistence type="predicted"/>
<name>A0A839AN40_9FLAO</name>
<dbReference type="Pfam" id="PF01551">
    <property type="entry name" value="Peptidase_M23"/>
    <property type="match status" value="1"/>
</dbReference>
<dbReference type="AlphaFoldDB" id="A0A839AN40"/>
<dbReference type="EMBL" id="JACGLS010000003">
    <property type="protein sequence ID" value="MBA6156522.1"/>
    <property type="molecule type" value="Genomic_DNA"/>
</dbReference>
<sequence>MIHFEDSYNKQQYGKIYNRFTSRYQKNVSRKKWDSLLIKMKDEYGKINHFTYIETANNSVRFNVNFEKGNQRFKLYPDNQILNKLGGLVYRDNPYLEKNISKITLPFDEGIWYVTQGGDSKKENNHYSINPQKKGFDFVLIDENKKAYNGKRSKNENYYSFGKNVLAPVDGEVISVIDGIKDNQPGHINRYYYAGNSIILKTKNNEFLFFGNLKKNSIKVKSGDIINKGKIIAQVGNSGRSYYPHLHFHIQNIESINSADGVKCYFDKVLVNNEERTNYSPTKGDLIQNK</sequence>